<feature type="region of interest" description="Disordered" evidence="1">
    <location>
        <begin position="141"/>
        <end position="221"/>
    </location>
</feature>
<feature type="compositionally biased region" description="Basic and acidic residues" evidence="1">
    <location>
        <begin position="201"/>
        <end position="221"/>
    </location>
</feature>
<evidence type="ECO:0000313" key="3">
    <source>
        <dbReference type="EMBL" id="PNS13803.1"/>
    </source>
</evidence>
<proteinExistence type="predicted"/>
<keyword evidence="2" id="KW-0472">Membrane</keyword>
<dbReference type="EMBL" id="NKHZ01000094">
    <property type="protein sequence ID" value="PNS13803.1"/>
    <property type="molecule type" value="Genomic_DNA"/>
</dbReference>
<reference evidence="3 4" key="1">
    <citation type="submission" date="2017-06" db="EMBL/GenBank/DDBJ databases">
        <title>Draft genome sequence of a variant of Elsinoe murrayae.</title>
        <authorList>
            <person name="Cheng Q."/>
        </authorList>
    </citation>
    <scope>NUCLEOTIDE SEQUENCE [LARGE SCALE GENOMIC DNA]</scope>
    <source>
        <strain evidence="3 4">CQ-2017a</strain>
    </source>
</reference>
<organism evidence="3 4">
    <name type="scientific">Sphaceloma murrayae</name>
    <dbReference type="NCBI Taxonomy" id="2082308"/>
    <lineage>
        <taxon>Eukaryota</taxon>
        <taxon>Fungi</taxon>
        <taxon>Dikarya</taxon>
        <taxon>Ascomycota</taxon>
        <taxon>Pezizomycotina</taxon>
        <taxon>Dothideomycetes</taxon>
        <taxon>Dothideomycetidae</taxon>
        <taxon>Myriangiales</taxon>
        <taxon>Elsinoaceae</taxon>
        <taxon>Sphaceloma</taxon>
    </lineage>
</organism>
<comment type="caution">
    <text evidence="3">The sequence shown here is derived from an EMBL/GenBank/DDBJ whole genome shotgun (WGS) entry which is preliminary data.</text>
</comment>
<evidence type="ECO:0000256" key="1">
    <source>
        <dbReference type="SAM" id="MobiDB-lite"/>
    </source>
</evidence>
<feature type="compositionally biased region" description="Gly residues" evidence="1">
    <location>
        <begin position="148"/>
        <end position="158"/>
    </location>
</feature>
<keyword evidence="4" id="KW-1185">Reference proteome</keyword>
<feature type="compositionally biased region" description="Basic and acidic residues" evidence="1">
    <location>
        <begin position="166"/>
        <end position="179"/>
    </location>
</feature>
<evidence type="ECO:0000256" key="2">
    <source>
        <dbReference type="SAM" id="Phobius"/>
    </source>
</evidence>
<evidence type="ECO:0000313" key="4">
    <source>
        <dbReference type="Proteomes" id="UP000243797"/>
    </source>
</evidence>
<feature type="transmembrane region" description="Helical" evidence="2">
    <location>
        <begin position="6"/>
        <end position="25"/>
    </location>
</feature>
<dbReference type="OrthoDB" id="5414285at2759"/>
<dbReference type="STRING" id="2082308.A0A2K1QG04"/>
<dbReference type="AlphaFoldDB" id="A0A2K1QG04"/>
<keyword evidence="2" id="KW-1133">Transmembrane helix</keyword>
<name>A0A2K1QG04_9PEZI</name>
<accession>A0A2K1QG04</accession>
<sequence>MNGWGVFALILVLVVVFGFGGWTIYRHLHARRHGLPAPPLNPFAKTRSSVPSTTYVPPAPAAGGIVGWAKSKIDALRNPRTSAGAYEATSYNRSQRRGFDALDPDEAWDSRVGNEADYVQGPRGPGSGPYYEEQELGLRDAGPYAGQGYDGVGVGGIEGRGRSRSRQRELDDRYDEEMGRANPFGDAAERSDLRGVSPRPVVERERSRDGRDRRSAFREDM</sequence>
<gene>
    <name evidence="3" type="ORF">CAC42_3296</name>
</gene>
<dbReference type="Proteomes" id="UP000243797">
    <property type="component" value="Unassembled WGS sequence"/>
</dbReference>
<protein>
    <submittedName>
        <fullName evidence="3">Uncharacterized protein</fullName>
    </submittedName>
</protein>
<keyword evidence="2" id="KW-0812">Transmembrane</keyword>
<dbReference type="InParanoid" id="A0A2K1QG04"/>